<evidence type="ECO:0000313" key="3">
    <source>
        <dbReference type="EMBL" id="GBO40746.1"/>
    </source>
</evidence>
<accession>A0A4Y2WVW9</accession>
<dbReference type="EMBL" id="BGPR01066073">
    <property type="protein sequence ID" value="GBO40746.1"/>
    <property type="molecule type" value="Genomic_DNA"/>
</dbReference>
<sequence length="60" mass="6633">MTRTTPELVPSPNLRTASMAGRLATTHNLTCNRPHTRRLNRVSNPESSGPEAETLQIGHR</sequence>
<evidence type="ECO:0000313" key="2">
    <source>
        <dbReference type="EMBL" id="GBO40744.1"/>
    </source>
</evidence>
<reference evidence="2 6" key="1">
    <citation type="journal article" date="2019" name="Sci. Rep.">
        <title>Orb-weaving spider Araneus ventricosus genome elucidates the spidroin gene catalogue.</title>
        <authorList>
            <person name="Kono N."/>
            <person name="Nakamura H."/>
            <person name="Ohtoshi R."/>
            <person name="Moran D.A.P."/>
            <person name="Shinohara A."/>
            <person name="Yoshida Y."/>
            <person name="Fujiwara M."/>
            <person name="Mori M."/>
            <person name="Tomita M."/>
            <person name="Arakawa K."/>
        </authorList>
    </citation>
    <scope>NUCLEOTIDE SEQUENCE [LARGE SCALE GENOMIC DNA]</scope>
</reference>
<evidence type="ECO:0000313" key="6">
    <source>
        <dbReference type="Proteomes" id="UP000499080"/>
    </source>
</evidence>
<dbReference type="AlphaFoldDB" id="A0A4Y2WVW9"/>
<feature type="region of interest" description="Disordered" evidence="1">
    <location>
        <begin position="1"/>
        <end position="60"/>
    </location>
</feature>
<evidence type="ECO:0000256" key="1">
    <source>
        <dbReference type="SAM" id="MobiDB-lite"/>
    </source>
</evidence>
<dbReference type="EMBL" id="BGPR01066076">
    <property type="protein sequence ID" value="GBO40750.1"/>
    <property type="molecule type" value="Genomic_DNA"/>
</dbReference>
<evidence type="ECO:0000313" key="5">
    <source>
        <dbReference type="EMBL" id="GBO40751.1"/>
    </source>
</evidence>
<comment type="caution">
    <text evidence="2">The sequence shown here is derived from an EMBL/GenBank/DDBJ whole genome shotgun (WGS) entry which is preliminary data.</text>
</comment>
<name>A0A4Y2WVW9_ARAVE</name>
<dbReference type="Proteomes" id="UP000499080">
    <property type="component" value="Unassembled WGS sequence"/>
</dbReference>
<gene>
    <name evidence="3" type="ORF">AVEN_131449_1</name>
    <name evidence="4" type="ORF">AVEN_199478_1</name>
    <name evidence="5" type="ORF">AVEN_200965_1</name>
    <name evidence="2" type="ORF">AVEN_226964_1</name>
</gene>
<evidence type="ECO:0000313" key="4">
    <source>
        <dbReference type="EMBL" id="GBO40750.1"/>
    </source>
</evidence>
<keyword evidence="6" id="KW-1185">Reference proteome</keyword>
<protein>
    <submittedName>
        <fullName evidence="2">Uncharacterized protein</fullName>
    </submittedName>
</protein>
<organism evidence="2 6">
    <name type="scientific">Araneus ventricosus</name>
    <name type="common">Orbweaver spider</name>
    <name type="synonym">Epeira ventricosa</name>
    <dbReference type="NCBI Taxonomy" id="182803"/>
    <lineage>
        <taxon>Eukaryota</taxon>
        <taxon>Metazoa</taxon>
        <taxon>Ecdysozoa</taxon>
        <taxon>Arthropoda</taxon>
        <taxon>Chelicerata</taxon>
        <taxon>Arachnida</taxon>
        <taxon>Araneae</taxon>
        <taxon>Araneomorphae</taxon>
        <taxon>Entelegynae</taxon>
        <taxon>Araneoidea</taxon>
        <taxon>Araneidae</taxon>
        <taxon>Araneus</taxon>
    </lineage>
</organism>
<dbReference type="EMBL" id="BGPR01066077">
    <property type="protein sequence ID" value="GBO40751.1"/>
    <property type="molecule type" value="Genomic_DNA"/>
</dbReference>
<feature type="non-terminal residue" evidence="2">
    <location>
        <position position="60"/>
    </location>
</feature>
<proteinExistence type="predicted"/>
<dbReference type="EMBL" id="BGPR01066068">
    <property type="protein sequence ID" value="GBO40744.1"/>
    <property type="molecule type" value="Genomic_DNA"/>
</dbReference>